<reference evidence="2 3" key="1">
    <citation type="submission" date="2023-10" db="EMBL/GenBank/DDBJ databases">
        <title>Clonality and diversity in the soft rot Dickeya solani phytopathogen.</title>
        <authorList>
            <person name="Pedron J."/>
            <person name="Van Gijisegem F."/>
            <person name="Portier P."/>
            <person name="Taghouti G."/>
        </authorList>
    </citation>
    <scope>NUCLEOTIDE SEQUENCE [LARGE SCALE GENOMIC DNA]</scope>
    <source>
        <strain evidence="2 3">FVG2-MFV017-A9</strain>
    </source>
</reference>
<keyword evidence="1" id="KW-1133">Transmembrane helix</keyword>
<keyword evidence="1" id="KW-0812">Transmembrane</keyword>
<gene>
    <name evidence="2" type="ORF">RUJ08_17645</name>
</gene>
<sequence length="127" mass="15273">MDKRKLILKSGLSLREIISLRKKYLEFKDTVYRKEEKIKDIESFSDYIAFVSRLCWKGMYMIIFFSLSFAIYDYYIYEEIASAMKVFFLLYAIMLLCVLKNNGDYFHIKIGTTFKLVILRVILIFHK</sequence>
<feature type="transmembrane region" description="Helical" evidence="1">
    <location>
        <begin position="83"/>
        <end position="99"/>
    </location>
</feature>
<protein>
    <recommendedName>
        <fullName evidence="4">SMODS and SLOG-associating 2TM effector domain-containing protein</fullName>
    </recommendedName>
</protein>
<comment type="caution">
    <text evidence="2">The sequence shown here is derived from an EMBL/GenBank/DDBJ whole genome shotgun (WGS) entry which is preliminary data.</text>
</comment>
<proteinExistence type="predicted"/>
<dbReference type="EMBL" id="JAWLLM010000018">
    <property type="protein sequence ID" value="MDV7043956.1"/>
    <property type="molecule type" value="Genomic_DNA"/>
</dbReference>
<feature type="transmembrane region" description="Helical" evidence="1">
    <location>
        <begin position="58"/>
        <end position="77"/>
    </location>
</feature>
<keyword evidence="3" id="KW-1185">Reference proteome</keyword>
<dbReference type="Proteomes" id="UP001187868">
    <property type="component" value="Unassembled WGS sequence"/>
</dbReference>
<dbReference type="RefSeq" id="WP_057084134.1">
    <property type="nucleotide sequence ID" value="NZ_CP104920.1"/>
</dbReference>
<evidence type="ECO:0000313" key="2">
    <source>
        <dbReference type="EMBL" id="MDV7043956.1"/>
    </source>
</evidence>
<organism evidence="2 3">
    <name type="scientific">Dickeya solani</name>
    <dbReference type="NCBI Taxonomy" id="1089444"/>
    <lineage>
        <taxon>Bacteria</taxon>
        <taxon>Pseudomonadati</taxon>
        <taxon>Pseudomonadota</taxon>
        <taxon>Gammaproteobacteria</taxon>
        <taxon>Enterobacterales</taxon>
        <taxon>Pectobacteriaceae</taxon>
        <taxon>Dickeya</taxon>
    </lineage>
</organism>
<accession>A0ABU4EIS0</accession>
<evidence type="ECO:0008006" key="4">
    <source>
        <dbReference type="Google" id="ProtNLM"/>
    </source>
</evidence>
<evidence type="ECO:0000313" key="3">
    <source>
        <dbReference type="Proteomes" id="UP001187868"/>
    </source>
</evidence>
<evidence type="ECO:0000256" key="1">
    <source>
        <dbReference type="SAM" id="Phobius"/>
    </source>
</evidence>
<name>A0ABU4EIS0_9GAMM</name>
<keyword evidence="1" id="KW-0472">Membrane</keyword>